<dbReference type="AlphaFoldDB" id="A0AAF3FGF3"/>
<dbReference type="Proteomes" id="UP000887575">
    <property type="component" value="Unassembled WGS sequence"/>
</dbReference>
<dbReference type="WBParaSite" id="MBELARI_LOCUS5904">
    <property type="protein sequence ID" value="MBELARI_LOCUS5904"/>
    <property type="gene ID" value="MBELARI_LOCUS5904"/>
</dbReference>
<proteinExistence type="predicted"/>
<keyword evidence="2" id="KW-1185">Reference proteome</keyword>
<evidence type="ECO:0000313" key="3">
    <source>
        <dbReference type="WBParaSite" id="MBELARI_LOCUS5904"/>
    </source>
</evidence>
<evidence type="ECO:0000313" key="2">
    <source>
        <dbReference type="Proteomes" id="UP000887575"/>
    </source>
</evidence>
<feature type="region of interest" description="Disordered" evidence="1">
    <location>
        <begin position="35"/>
        <end position="114"/>
    </location>
</feature>
<evidence type="ECO:0000256" key="1">
    <source>
        <dbReference type="SAM" id="MobiDB-lite"/>
    </source>
</evidence>
<protein>
    <submittedName>
        <fullName evidence="3">Uncharacterized protein</fullName>
    </submittedName>
</protein>
<name>A0AAF3FGF3_9BILA</name>
<reference evidence="3" key="1">
    <citation type="submission" date="2024-02" db="UniProtKB">
        <authorList>
            <consortium name="WormBaseParasite"/>
        </authorList>
    </citation>
    <scope>IDENTIFICATION</scope>
</reference>
<sequence>MGASCCACSAAEDQEIATNDFGFVPSRGAHLIPVRPFDGSTPIAKPERFTENLRQRSRESEASTDKEGGDIESMTGVGVALHQTDTQSPEVGRELPNHPAIACGDEVNDCGDCD</sequence>
<accession>A0AAF3FGF3</accession>
<feature type="compositionally biased region" description="Basic and acidic residues" evidence="1">
    <location>
        <begin position="45"/>
        <end position="69"/>
    </location>
</feature>
<organism evidence="2 3">
    <name type="scientific">Mesorhabditis belari</name>
    <dbReference type="NCBI Taxonomy" id="2138241"/>
    <lineage>
        <taxon>Eukaryota</taxon>
        <taxon>Metazoa</taxon>
        <taxon>Ecdysozoa</taxon>
        <taxon>Nematoda</taxon>
        <taxon>Chromadorea</taxon>
        <taxon>Rhabditida</taxon>
        <taxon>Rhabditina</taxon>
        <taxon>Rhabditomorpha</taxon>
        <taxon>Rhabditoidea</taxon>
        <taxon>Rhabditidae</taxon>
        <taxon>Mesorhabditinae</taxon>
        <taxon>Mesorhabditis</taxon>
    </lineage>
</organism>